<dbReference type="AlphaFoldDB" id="A0A6C9EET9"/>
<evidence type="ECO:0000313" key="2">
    <source>
        <dbReference type="EMBL" id="MSD82551.1"/>
    </source>
</evidence>
<feature type="transmembrane region" description="Helical" evidence="1">
    <location>
        <begin position="55"/>
        <end position="72"/>
    </location>
</feature>
<evidence type="ECO:0000256" key="1">
    <source>
        <dbReference type="SAM" id="Phobius"/>
    </source>
</evidence>
<keyword evidence="1" id="KW-0472">Membrane</keyword>
<feature type="non-terminal residue" evidence="2">
    <location>
        <position position="107"/>
    </location>
</feature>
<accession>A0A6C9EET9</accession>
<keyword evidence="1" id="KW-1133">Transmembrane helix</keyword>
<proteinExistence type="predicted"/>
<dbReference type="EMBL" id="WKYP01000276">
    <property type="protein sequence ID" value="MSD82551.1"/>
    <property type="molecule type" value="Genomic_DNA"/>
</dbReference>
<reference evidence="2" key="1">
    <citation type="journal article" date="2019" name="Nat. Med.">
        <title>A library of human gut bacterial isolates paired with longitudinal multiomics data enables mechanistic microbiome research.</title>
        <authorList>
            <person name="Poyet M."/>
            <person name="Groussin M."/>
            <person name="Gibbons S.M."/>
            <person name="Avila-Pacheco J."/>
            <person name="Jiang X."/>
            <person name="Kearney S.M."/>
            <person name="Perrotta A.R."/>
            <person name="Berdy B."/>
            <person name="Zhao S."/>
            <person name="Lieberman T.D."/>
            <person name="Swanson P.K."/>
            <person name="Smith M."/>
            <person name="Roesemann S."/>
            <person name="Alexander J.E."/>
            <person name="Rich S.A."/>
            <person name="Livny J."/>
            <person name="Vlamakis H."/>
            <person name="Clish C."/>
            <person name="Bullock K."/>
            <person name="Deik A."/>
            <person name="Scott J."/>
            <person name="Pierce K.A."/>
            <person name="Xavier R.J."/>
            <person name="Alm E.J."/>
        </authorList>
    </citation>
    <scope>NUCLEOTIDE SEQUENCE</scope>
    <source>
        <strain evidence="2">BIOML-A260</strain>
    </source>
</reference>
<organism evidence="2">
    <name type="scientific">Escherichia coli</name>
    <dbReference type="NCBI Taxonomy" id="562"/>
    <lineage>
        <taxon>Bacteria</taxon>
        <taxon>Pseudomonadati</taxon>
        <taxon>Pseudomonadota</taxon>
        <taxon>Gammaproteobacteria</taxon>
        <taxon>Enterobacterales</taxon>
        <taxon>Enterobacteriaceae</taxon>
        <taxon>Escherichia</taxon>
    </lineage>
</organism>
<feature type="transmembrane region" description="Helical" evidence="1">
    <location>
        <begin position="31"/>
        <end position="49"/>
    </location>
</feature>
<gene>
    <name evidence="2" type="ORF">GKG27_26760</name>
</gene>
<protein>
    <submittedName>
        <fullName evidence="2">Uncharacterized protein</fullName>
    </submittedName>
</protein>
<name>A0A6C9EET9_ECOLX</name>
<keyword evidence="1" id="KW-0812">Transmembrane</keyword>
<sequence>MSRYLNTTLVYGVIIAIYALLALLSAKYRNVYVLSFCLLLALATIVIRLKTGGVGPLSFLSNAAMLVVTYIAMTIDRRMFLTRFVRIVSFYAIIRVLFWAAFFINPS</sequence>
<feature type="transmembrane region" description="Helical" evidence="1">
    <location>
        <begin position="6"/>
        <end position="24"/>
    </location>
</feature>
<feature type="transmembrane region" description="Helical" evidence="1">
    <location>
        <begin position="84"/>
        <end position="104"/>
    </location>
</feature>
<comment type="caution">
    <text evidence="2">The sequence shown here is derived from an EMBL/GenBank/DDBJ whole genome shotgun (WGS) entry which is preliminary data.</text>
</comment>